<dbReference type="HOGENOM" id="CLU_2323342_0_0_1"/>
<organism evidence="1 2">
    <name type="scientific">Tetranychus urticae</name>
    <name type="common">Two-spotted spider mite</name>
    <dbReference type="NCBI Taxonomy" id="32264"/>
    <lineage>
        <taxon>Eukaryota</taxon>
        <taxon>Metazoa</taxon>
        <taxon>Ecdysozoa</taxon>
        <taxon>Arthropoda</taxon>
        <taxon>Chelicerata</taxon>
        <taxon>Arachnida</taxon>
        <taxon>Acari</taxon>
        <taxon>Acariformes</taxon>
        <taxon>Trombidiformes</taxon>
        <taxon>Prostigmata</taxon>
        <taxon>Eleutherengona</taxon>
        <taxon>Raphignathae</taxon>
        <taxon>Tetranychoidea</taxon>
        <taxon>Tetranychidae</taxon>
        <taxon>Tetranychus</taxon>
    </lineage>
</organism>
<reference evidence="2" key="1">
    <citation type="submission" date="2011-08" db="EMBL/GenBank/DDBJ databases">
        <authorList>
            <person name="Rombauts S."/>
        </authorList>
    </citation>
    <scope>NUCLEOTIDE SEQUENCE</scope>
    <source>
        <strain evidence="2">London</strain>
    </source>
</reference>
<accession>T1K613</accession>
<dbReference type="EnsemblMetazoa" id="tetur05g08240.1">
    <property type="protein sequence ID" value="tetur05g08240.1"/>
    <property type="gene ID" value="tetur05g08240"/>
</dbReference>
<dbReference type="EMBL" id="CAEY01001591">
    <property type="status" value="NOT_ANNOTATED_CDS"/>
    <property type="molecule type" value="Genomic_DNA"/>
</dbReference>
<sequence>MSLGNQRVCRLPGAPERWQVLDRRRCPRNTENLDKSRYKAAIPSLPFDTLATKIAKYFERLSKLMSVLIDPIGEKKASGLLIVMSTNEPHTKSPNLWIH</sequence>
<dbReference type="Proteomes" id="UP000015104">
    <property type="component" value="Unassembled WGS sequence"/>
</dbReference>
<evidence type="ECO:0000313" key="2">
    <source>
        <dbReference type="Proteomes" id="UP000015104"/>
    </source>
</evidence>
<dbReference type="AlphaFoldDB" id="T1K613"/>
<protein>
    <submittedName>
        <fullName evidence="1">Uncharacterized protein</fullName>
    </submittedName>
</protein>
<evidence type="ECO:0000313" key="1">
    <source>
        <dbReference type="EnsemblMetazoa" id="tetur05g08240.1"/>
    </source>
</evidence>
<name>T1K613_TETUR</name>
<reference evidence="1" key="2">
    <citation type="submission" date="2015-06" db="UniProtKB">
        <authorList>
            <consortium name="EnsemblMetazoa"/>
        </authorList>
    </citation>
    <scope>IDENTIFICATION</scope>
</reference>
<keyword evidence="2" id="KW-1185">Reference proteome</keyword>
<proteinExistence type="predicted"/>